<accession>A0A4U5UGL1</accession>
<keyword evidence="3" id="KW-1185">Reference proteome</keyword>
<sequence>MKPTRTLKCNINLLLCQTAALYLNKLIFFHKRGSHGSLGDLDGGEENTPDNLSLSGEEGGASDPDDSAEGDSSSPPPYTPLYNEGDASPESRLKKHYEVAAFHTYLSFIYIVSKRIQKNK</sequence>
<protein>
    <submittedName>
        <fullName evidence="2">Uncharacterized protein</fullName>
    </submittedName>
</protein>
<dbReference type="EMBL" id="CM014084">
    <property type="protein sequence ID" value="TKS73743.1"/>
    <property type="molecule type" value="Genomic_DNA"/>
</dbReference>
<dbReference type="AlphaFoldDB" id="A0A4U5UGL1"/>
<feature type="region of interest" description="Disordered" evidence="1">
    <location>
        <begin position="37"/>
        <end position="89"/>
    </location>
</feature>
<proteinExistence type="predicted"/>
<name>A0A4U5UGL1_COLLU</name>
<gene>
    <name evidence="2" type="ORF">D9C73_007824</name>
</gene>
<reference evidence="2 3" key="1">
    <citation type="submission" date="2019-01" db="EMBL/GenBank/DDBJ databases">
        <title>Genome Assembly of Collichthys lucidus.</title>
        <authorList>
            <person name="Cai M."/>
            <person name="Xiao S."/>
        </authorList>
    </citation>
    <scope>NUCLEOTIDE SEQUENCE [LARGE SCALE GENOMIC DNA]</scope>
    <source>
        <strain evidence="2">JT15FE1705JMU</strain>
        <tissue evidence="2">Muscle</tissue>
    </source>
</reference>
<organism evidence="2 3">
    <name type="scientific">Collichthys lucidus</name>
    <name type="common">Big head croaker</name>
    <name type="synonym">Sciaena lucida</name>
    <dbReference type="NCBI Taxonomy" id="240159"/>
    <lineage>
        <taxon>Eukaryota</taxon>
        <taxon>Metazoa</taxon>
        <taxon>Chordata</taxon>
        <taxon>Craniata</taxon>
        <taxon>Vertebrata</taxon>
        <taxon>Euteleostomi</taxon>
        <taxon>Actinopterygii</taxon>
        <taxon>Neopterygii</taxon>
        <taxon>Teleostei</taxon>
        <taxon>Neoteleostei</taxon>
        <taxon>Acanthomorphata</taxon>
        <taxon>Eupercaria</taxon>
        <taxon>Sciaenidae</taxon>
        <taxon>Collichthys</taxon>
    </lineage>
</organism>
<dbReference type="STRING" id="240159.A0A4U5UGL1"/>
<evidence type="ECO:0000256" key="1">
    <source>
        <dbReference type="SAM" id="MobiDB-lite"/>
    </source>
</evidence>
<evidence type="ECO:0000313" key="2">
    <source>
        <dbReference type="EMBL" id="TKS73743.1"/>
    </source>
</evidence>
<evidence type="ECO:0000313" key="3">
    <source>
        <dbReference type="Proteomes" id="UP000298787"/>
    </source>
</evidence>
<dbReference type="Proteomes" id="UP000298787">
    <property type="component" value="Chromosome 7"/>
</dbReference>